<dbReference type="Proteomes" id="UP000241118">
    <property type="component" value="Unassembled WGS sequence"/>
</dbReference>
<dbReference type="SUPFAM" id="SSF52540">
    <property type="entry name" value="P-loop containing nucleoside triphosphate hydrolases"/>
    <property type="match status" value="1"/>
</dbReference>
<dbReference type="Pfam" id="PF13424">
    <property type="entry name" value="TPR_12"/>
    <property type="match status" value="2"/>
</dbReference>
<dbReference type="EMBL" id="PYAX01000016">
    <property type="protein sequence ID" value="PSL52010.1"/>
    <property type="molecule type" value="Genomic_DNA"/>
</dbReference>
<dbReference type="Gene3D" id="3.40.50.300">
    <property type="entry name" value="P-loop containing nucleotide triphosphate hydrolases"/>
    <property type="match status" value="1"/>
</dbReference>
<evidence type="ECO:0000259" key="1">
    <source>
        <dbReference type="Pfam" id="PF00931"/>
    </source>
</evidence>
<dbReference type="InterPro" id="IPR019734">
    <property type="entry name" value="TPR_rpt"/>
</dbReference>
<evidence type="ECO:0000313" key="3">
    <source>
        <dbReference type="Proteomes" id="UP000241118"/>
    </source>
</evidence>
<accession>A0A2P8I0L4</accession>
<dbReference type="NCBIfam" id="NF040586">
    <property type="entry name" value="FxSxx_TPR"/>
    <property type="match status" value="1"/>
</dbReference>
<gene>
    <name evidence="2" type="ORF">B0I31_11686</name>
</gene>
<name>A0A2P8I0L4_SACCR</name>
<evidence type="ECO:0000313" key="2">
    <source>
        <dbReference type="EMBL" id="PSL52010.1"/>
    </source>
</evidence>
<dbReference type="PRINTS" id="PR00364">
    <property type="entry name" value="DISEASERSIST"/>
</dbReference>
<proteinExistence type="predicted"/>
<dbReference type="Pfam" id="PF13374">
    <property type="entry name" value="TPR_10"/>
    <property type="match status" value="5"/>
</dbReference>
<reference evidence="2 3" key="1">
    <citation type="submission" date="2018-03" db="EMBL/GenBank/DDBJ databases">
        <title>Genomic Encyclopedia of Type Strains, Phase III (KMG-III): the genomes of soil and plant-associated and newly described type strains.</title>
        <authorList>
            <person name="Whitman W."/>
        </authorList>
    </citation>
    <scope>NUCLEOTIDE SEQUENCE [LARGE SCALE GENOMIC DNA]</scope>
    <source>
        <strain evidence="2 3">CGMCC 4.7097</strain>
    </source>
</reference>
<dbReference type="InterPro" id="IPR002182">
    <property type="entry name" value="NB-ARC"/>
</dbReference>
<dbReference type="SMART" id="SM00028">
    <property type="entry name" value="TPR"/>
    <property type="match status" value="3"/>
</dbReference>
<feature type="domain" description="NB-ARC" evidence="1">
    <location>
        <begin position="115"/>
        <end position="235"/>
    </location>
</feature>
<protein>
    <submittedName>
        <fullName evidence="2">NB-ARC domain-containing protein</fullName>
    </submittedName>
</protein>
<dbReference type="SUPFAM" id="SSF48452">
    <property type="entry name" value="TPR-like"/>
    <property type="match status" value="3"/>
</dbReference>
<sequence>MVRVAGDLASAGRGPTRISALSSGRAWVLVCLISRPRWGLLVAWTGWWPVGGGDEGRAIQFGVASGHAGVWQAGRDLVHVAGDLVVDGSPTLPPASRIPVPTGVFVGRDDELARLESAVAGSGRVAVVAVHGLGGVGKSTLAARFAELHRDRFELVWWITADSPSALDNGLAELAVGVEPDTATAPLEQRVEAAVRWLAAHRDWLVVLDNLTAPTDADALLARVRTGTVVITSRRSTGWRGVPTVALDVLRPAEAEELLAGTVHADWPDADLDGARRLCAELGRLPLAVRQAGAYLAQNRITPTAYLDLLARYPARVFTATGEGADAQRTMARVWRVTLDRLADTPAAGRVLRELAWYAPEGIHRAFLGDDVDVADALGRLAAYSMIRLGPHTVGVHRLVQAVTRTPDPGDPHRRAEDITAARHAVTTSLYGVLIALDHETPKDWQVYDAVHPHVRALLDHGVPSDDTAWTAALLNSLGLFLQNQGDLATATAYFTRALGTFGSARDIDTVILRNNLARARLAAGDHESAITGHETVLADALEVLGPDHPFTLVARTNLANTYLFARNLERALPLYETALAECRRVLGDDHSSTLEARVNLVLGLRHSGDLAGAVRAGREAVAECVRVLGEDHLSTLTARNNLATALLYAGRVRQAVRLFEELARDKVRVLGEDHPDTLTSEVNLAAAYREAGLVALAAVRHREVVAHIERVLGPDHPLAFAARNDLATTLLAAGDLRRAAACTAETLARARHRFGETHPLTLTALSNHALVHGGGGDHTEAVELLTAARATLERDLGHDHPETLTCRGNLASALWDVGQHERAVAEFDAVIADCDRVLGPDHPTTLTARENLRHALTGGL</sequence>
<dbReference type="GO" id="GO:0043531">
    <property type="term" value="F:ADP binding"/>
    <property type="evidence" value="ECO:0007669"/>
    <property type="project" value="InterPro"/>
</dbReference>
<dbReference type="AlphaFoldDB" id="A0A2P8I0L4"/>
<dbReference type="InterPro" id="IPR011990">
    <property type="entry name" value="TPR-like_helical_dom_sf"/>
</dbReference>
<dbReference type="Pfam" id="PF00931">
    <property type="entry name" value="NB-ARC"/>
    <property type="match status" value="1"/>
</dbReference>
<keyword evidence="3" id="KW-1185">Reference proteome</keyword>
<dbReference type="PANTHER" id="PTHR46082:SF6">
    <property type="entry name" value="AAA+ ATPASE DOMAIN-CONTAINING PROTEIN-RELATED"/>
    <property type="match status" value="1"/>
</dbReference>
<comment type="caution">
    <text evidence="2">The sequence shown here is derived from an EMBL/GenBank/DDBJ whole genome shotgun (WGS) entry which is preliminary data.</text>
</comment>
<dbReference type="OrthoDB" id="3885120at2"/>
<dbReference type="Gene3D" id="1.25.40.10">
    <property type="entry name" value="Tetratricopeptide repeat domain"/>
    <property type="match status" value="3"/>
</dbReference>
<dbReference type="InterPro" id="IPR027417">
    <property type="entry name" value="P-loop_NTPase"/>
</dbReference>
<organism evidence="2 3">
    <name type="scientific">Saccharothrix carnea</name>
    <dbReference type="NCBI Taxonomy" id="1280637"/>
    <lineage>
        <taxon>Bacteria</taxon>
        <taxon>Bacillati</taxon>
        <taxon>Actinomycetota</taxon>
        <taxon>Actinomycetes</taxon>
        <taxon>Pseudonocardiales</taxon>
        <taxon>Pseudonocardiaceae</taxon>
        <taxon>Saccharothrix</taxon>
    </lineage>
</organism>
<dbReference type="PANTHER" id="PTHR46082">
    <property type="entry name" value="ATP/GTP-BINDING PROTEIN-RELATED"/>
    <property type="match status" value="1"/>
</dbReference>
<dbReference type="InterPro" id="IPR053137">
    <property type="entry name" value="NLR-like"/>
</dbReference>